<name>N1QXZ9_AEGTA</name>
<organism evidence="1">
    <name type="scientific">Aegilops tauschii</name>
    <name type="common">Tausch's goatgrass</name>
    <name type="synonym">Aegilops squarrosa</name>
    <dbReference type="NCBI Taxonomy" id="37682"/>
    <lineage>
        <taxon>Eukaryota</taxon>
        <taxon>Viridiplantae</taxon>
        <taxon>Streptophyta</taxon>
        <taxon>Embryophyta</taxon>
        <taxon>Tracheophyta</taxon>
        <taxon>Spermatophyta</taxon>
        <taxon>Magnoliopsida</taxon>
        <taxon>Liliopsida</taxon>
        <taxon>Poales</taxon>
        <taxon>Poaceae</taxon>
        <taxon>BOP clade</taxon>
        <taxon>Pooideae</taxon>
        <taxon>Triticodae</taxon>
        <taxon>Triticeae</taxon>
        <taxon>Triticinae</taxon>
        <taxon>Aegilops</taxon>
    </lineage>
</organism>
<proteinExistence type="predicted"/>
<evidence type="ECO:0000313" key="1">
    <source>
        <dbReference type="EnsemblPlants" id="EMT15269"/>
    </source>
</evidence>
<protein>
    <submittedName>
        <fullName evidence="1">Uncharacterized protein</fullName>
    </submittedName>
</protein>
<dbReference type="EnsemblPlants" id="EMT15269">
    <property type="protein sequence ID" value="EMT15269"/>
    <property type="gene ID" value="F775_42982"/>
</dbReference>
<accession>N1QXZ9</accession>
<sequence>MASVREDEEVRVAHTTKKRRLEWTLPEVLPTHPTRLFADWSVALLSCPGDGRFLVANLRSTYDLGQYALDLFDSGSGTWSTRSMHTEPPHEDCY</sequence>
<dbReference type="AlphaFoldDB" id="N1QXZ9"/>
<reference evidence="1" key="1">
    <citation type="submission" date="2015-06" db="UniProtKB">
        <authorList>
            <consortium name="EnsemblPlants"/>
        </authorList>
    </citation>
    <scope>IDENTIFICATION</scope>
</reference>